<evidence type="ECO:0000313" key="4">
    <source>
        <dbReference type="EMBL" id="VDM72073.1"/>
    </source>
</evidence>
<dbReference type="EMBL" id="UYYB01023521">
    <property type="protein sequence ID" value="VDM72073.1"/>
    <property type="molecule type" value="Genomic_DNA"/>
</dbReference>
<gene>
    <name evidence="4" type="ORF">SVUK_LOCUS7071</name>
</gene>
<protein>
    <recommendedName>
        <fullName evidence="3">EF-hand domain-containing protein</fullName>
    </recommendedName>
</protein>
<dbReference type="Pfam" id="PF13202">
    <property type="entry name" value="EF-hand_5"/>
    <property type="match status" value="1"/>
</dbReference>
<evidence type="ECO:0000259" key="3">
    <source>
        <dbReference type="PROSITE" id="PS50222"/>
    </source>
</evidence>
<dbReference type="GO" id="GO:0005509">
    <property type="term" value="F:calcium ion binding"/>
    <property type="evidence" value="ECO:0007669"/>
    <property type="project" value="InterPro"/>
</dbReference>
<evidence type="ECO:0000313" key="5">
    <source>
        <dbReference type="Proteomes" id="UP000270094"/>
    </source>
</evidence>
<keyword evidence="5" id="KW-1185">Reference proteome</keyword>
<dbReference type="Proteomes" id="UP000270094">
    <property type="component" value="Unassembled WGS sequence"/>
</dbReference>
<name>A0A3P7IW50_STRVU</name>
<keyword evidence="2" id="KW-0175">Coiled coil</keyword>
<keyword evidence="1" id="KW-0106">Calcium</keyword>
<reference evidence="4 5" key="1">
    <citation type="submission" date="2018-11" db="EMBL/GenBank/DDBJ databases">
        <authorList>
            <consortium name="Pathogen Informatics"/>
        </authorList>
    </citation>
    <scope>NUCLEOTIDE SEQUENCE [LARGE SCALE GENOMIC DNA]</scope>
</reference>
<dbReference type="InterPro" id="IPR018247">
    <property type="entry name" value="EF_Hand_1_Ca_BS"/>
</dbReference>
<dbReference type="Gene3D" id="1.10.238.10">
    <property type="entry name" value="EF-hand"/>
    <property type="match status" value="1"/>
</dbReference>
<feature type="non-terminal residue" evidence="4">
    <location>
        <position position="1"/>
    </location>
</feature>
<evidence type="ECO:0000256" key="2">
    <source>
        <dbReference type="SAM" id="Coils"/>
    </source>
</evidence>
<evidence type="ECO:0000256" key="1">
    <source>
        <dbReference type="ARBA" id="ARBA00022837"/>
    </source>
</evidence>
<sequence length="101" mass="11660">EEKIAAVAPLKEEREKLANTKEELLKKKNEAVERETQLKDKHNEAWQAQKLEKKKERANKLFKEIDINGDGKITLDELKKIEYLDNDHDGTVSDDEAKVSS</sequence>
<dbReference type="SUPFAM" id="SSF47473">
    <property type="entry name" value="EF-hand"/>
    <property type="match status" value="1"/>
</dbReference>
<dbReference type="PROSITE" id="PS00018">
    <property type="entry name" value="EF_HAND_1"/>
    <property type="match status" value="1"/>
</dbReference>
<accession>A0A3P7IW50</accession>
<dbReference type="InterPro" id="IPR011992">
    <property type="entry name" value="EF-hand-dom_pair"/>
</dbReference>
<dbReference type="AlphaFoldDB" id="A0A3P7IW50"/>
<dbReference type="OrthoDB" id="5818103at2759"/>
<dbReference type="InterPro" id="IPR002048">
    <property type="entry name" value="EF_hand_dom"/>
</dbReference>
<dbReference type="PROSITE" id="PS50222">
    <property type="entry name" value="EF_HAND_2"/>
    <property type="match status" value="1"/>
</dbReference>
<feature type="domain" description="EF-hand" evidence="3">
    <location>
        <begin position="53"/>
        <end position="88"/>
    </location>
</feature>
<proteinExistence type="predicted"/>
<organism evidence="4 5">
    <name type="scientific">Strongylus vulgaris</name>
    <name type="common">Blood worm</name>
    <dbReference type="NCBI Taxonomy" id="40348"/>
    <lineage>
        <taxon>Eukaryota</taxon>
        <taxon>Metazoa</taxon>
        <taxon>Ecdysozoa</taxon>
        <taxon>Nematoda</taxon>
        <taxon>Chromadorea</taxon>
        <taxon>Rhabditida</taxon>
        <taxon>Rhabditina</taxon>
        <taxon>Rhabditomorpha</taxon>
        <taxon>Strongyloidea</taxon>
        <taxon>Strongylidae</taxon>
        <taxon>Strongylus</taxon>
    </lineage>
</organism>
<feature type="coiled-coil region" evidence="2">
    <location>
        <begin position="7"/>
        <end position="68"/>
    </location>
</feature>